<evidence type="ECO:0000256" key="1">
    <source>
        <dbReference type="ARBA" id="ARBA00004442"/>
    </source>
</evidence>
<evidence type="ECO:0000313" key="9">
    <source>
        <dbReference type="EMBL" id="SDC92330.1"/>
    </source>
</evidence>
<dbReference type="PROSITE" id="PS51257">
    <property type="entry name" value="PROKAR_LIPOPROTEIN"/>
    <property type="match status" value="1"/>
</dbReference>
<feature type="domain" description="RagB/SusD" evidence="7">
    <location>
        <begin position="350"/>
        <end position="463"/>
    </location>
</feature>
<evidence type="ECO:0000256" key="4">
    <source>
        <dbReference type="ARBA" id="ARBA00023136"/>
    </source>
</evidence>
<reference evidence="10" key="1">
    <citation type="submission" date="2016-10" db="EMBL/GenBank/DDBJ databases">
        <authorList>
            <person name="Varghese N."/>
            <person name="Submissions S."/>
        </authorList>
    </citation>
    <scope>NUCLEOTIDE SEQUENCE [LARGE SCALE GENOMIC DNA]</scope>
    <source>
        <strain evidence="10">DSM 18609</strain>
    </source>
</reference>
<evidence type="ECO:0000256" key="6">
    <source>
        <dbReference type="SAM" id="SignalP"/>
    </source>
</evidence>
<evidence type="ECO:0000256" key="5">
    <source>
        <dbReference type="ARBA" id="ARBA00023237"/>
    </source>
</evidence>
<comment type="subcellular location">
    <subcellularLocation>
        <location evidence="1">Cell outer membrane</location>
    </subcellularLocation>
</comment>
<gene>
    <name evidence="9" type="ORF">SAMN04488024_103360</name>
</gene>
<comment type="similarity">
    <text evidence="2">Belongs to the SusD family.</text>
</comment>
<evidence type="ECO:0000256" key="2">
    <source>
        <dbReference type="ARBA" id="ARBA00006275"/>
    </source>
</evidence>
<evidence type="ECO:0000259" key="7">
    <source>
        <dbReference type="Pfam" id="PF07980"/>
    </source>
</evidence>
<keyword evidence="3 6" id="KW-0732">Signal</keyword>
<evidence type="ECO:0000256" key="3">
    <source>
        <dbReference type="ARBA" id="ARBA00022729"/>
    </source>
</evidence>
<dbReference type="EMBL" id="FMZH01000003">
    <property type="protein sequence ID" value="SDC92330.1"/>
    <property type="molecule type" value="Genomic_DNA"/>
</dbReference>
<protein>
    <submittedName>
        <fullName evidence="9">SusD family protein</fullName>
    </submittedName>
</protein>
<organism evidence="9 10">
    <name type="scientific">Pedobacter soli</name>
    <dbReference type="NCBI Taxonomy" id="390242"/>
    <lineage>
        <taxon>Bacteria</taxon>
        <taxon>Pseudomonadati</taxon>
        <taxon>Bacteroidota</taxon>
        <taxon>Sphingobacteriia</taxon>
        <taxon>Sphingobacteriales</taxon>
        <taxon>Sphingobacteriaceae</taxon>
        <taxon>Pedobacter</taxon>
    </lineage>
</organism>
<feature type="chain" id="PRO_5011649038" evidence="6">
    <location>
        <begin position="22"/>
        <end position="502"/>
    </location>
</feature>
<dbReference type="Proteomes" id="UP000199455">
    <property type="component" value="Unassembled WGS sequence"/>
</dbReference>
<dbReference type="Pfam" id="PF14322">
    <property type="entry name" value="SusD-like_3"/>
    <property type="match status" value="1"/>
</dbReference>
<dbReference type="InterPro" id="IPR011990">
    <property type="entry name" value="TPR-like_helical_dom_sf"/>
</dbReference>
<dbReference type="RefSeq" id="WP_090767464.1">
    <property type="nucleotide sequence ID" value="NZ_FMZH01000003.1"/>
</dbReference>
<dbReference type="AlphaFoldDB" id="A0A1G6QIM9"/>
<sequence length="502" mass="55222">MKYKKYLLFAGLSLLSISACKKDYLDTKPTDQVDNSALFTSASNAKNALNGVYRYMYERTTTVVSTSAQNKPGVGGIMLYMDFMGEDIGISSSNWYTSDGGSWISPRTDNSTMLEYMYRTYYRIIGNVNYIIDNIDQASGAATDKNTVKAEALTLRAYAYFGLVQLFGKRYDATAKPNSQMGVPLLLASTDTNKPRESVEAVYATIVKDLETAISLNAVASNKSHAGAAVAKGIRARVALVMQDYPNAIKYAKDIVDANQYPLLSVTDYQAGFNNAALGEFIWASMPTLDQGDTFGSYFAQIAYNANTSFMRGNPKRINSALYNLISATDVRKKMWEPAPTTANFPLPATNFARQPYMSRKFSVKEVGGPSLGDVPLMRTSEMYLILAEAYAKTAGSEALARTTLFNLVKQRDPSAVISTNTGQALIDEILFNRRIELWGEGHRWLDLKRLNLPLDRTVVPNYVSASVAGTMSIPAGDVKWQFLIPRAEMEANSGIAGQQNP</sequence>
<dbReference type="SUPFAM" id="SSF48452">
    <property type="entry name" value="TPR-like"/>
    <property type="match status" value="1"/>
</dbReference>
<evidence type="ECO:0000313" key="10">
    <source>
        <dbReference type="Proteomes" id="UP000199455"/>
    </source>
</evidence>
<name>A0A1G6QIM9_9SPHI</name>
<dbReference type="InterPro" id="IPR012944">
    <property type="entry name" value="SusD_RagB_dom"/>
</dbReference>
<dbReference type="STRING" id="390242.SAMN04488024_103360"/>
<dbReference type="Gene3D" id="1.25.40.390">
    <property type="match status" value="1"/>
</dbReference>
<keyword evidence="5" id="KW-0998">Cell outer membrane</keyword>
<dbReference type="CDD" id="cd08977">
    <property type="entry name" value="SusD"/>
    <property type="match status" value="1"/>
</dbReference>
<keyword evidence="4" id="KW-0472">Membrane</keyword>
<keyword evidence="10" id="KW-1185">Reference proteome</keyword>
<dbReference type="Pfam" id="PF07980">
    <property type="entry name" value="SusD_RagB"/>
    <property type="match status" value="1"/>
</dbReference>
<feature type="signal peptide" evidence="6">
    <location>
        <begin position="1"/>
        <end position="21"/>
    </location>
</feature>
<evidence type="ECO:0000259" key="8">
    <source>
        <dbReference type="Pfam" id="PF14322"/>
    </source>
</evidence>
<dbReference type="InterPro" id="IPR033985">
    <property type="entry name" value="SusD-like_N"/>
</dbReference>
<proteinExistence type="inferred from homology"/>
<feature type="domain" description="SusD-like N-terminal" evidence="8">
    <location>
        <begin position="23"/>
        <end position="238"/>
    </location>
</feature>
<accession>A0A1G6QIM9</accession>
<dbReference type="GO" id="GO:0009279">
    <property type="term" value="C:cell outer membrane"/>
    <property type="evidence" value="ECO:0007669"/>
    <property type="project" value="UniProtKB-SubCell"/>
</dbReference>